<name>A0AAD7ZXX8_DIPPU</name>
<dbReference type="AlphaFoldDB" id="A0AAD7ZXX8"/>
<sequence length="55" mass="6599">TFIFHLPFSTECNLLNYYVVQILIIIYIQRSLPMELTNNFIQAQYDTILSLRLLF</sequence>
<evidence type="ECO:0000313" key="1">
    <source>
        <dbReference type="EMBL" id="KAJ9588675.1"/>
    </source>
</evidence>
<dbReference type="Proteomes" id="UP001233999">
    <property type="component" value="Unassembled WGS sequence"/>
</dbReference>
<gene>
    <name evidence="1" type="ORF">L9F63_018035</name>
</gene>
<comment type="caution">
    <text evidence="1">The sequence shown here is derived from an EMBL/GenBank/DDBJ whole genome shotgun (WGS) entry which is preliminary data.</text>
</comment>
<accession>A0AAD7ZXX8</accession>
<reference evidence="1" key="1">
    <citation type="journal article" date="2023" name="IScience">
        <title>Live-bearing cockroach genome reveals convergent evolutionary mechanisms linked to viviparity in insects and beyond.</title>
        <authorList>
            <person name="Fouks B."/>
            <person name="Harrison M.C."/>
            <person name="Mikhailova A.A."/>
            <person name="Marchal E."/>
            <person name="English S."/>
            <person name="Carruthers M."/>
            <person name="Jennings E.C."/>
            <person name="Chiamaka E.L."/>
            <person name="Frigard R.A."/>
            <person name="Pippel M."/>
            <person name="Attardo G.M."/>
            <person name="Benoit J.B."/>
            <person name="Bornberg-Bauer E."/>
            <person name="Tobe S.S."/>
        </authorList>
    </citation>
    <scope>NUCLEOTIDE SEQUENCE</scope>
    <source>
        <strain evidence="1">Stay&amp;Tobe</strain>
    </source>
</reference>
<organism evidence="1 2">
    <name type="scientific">Diploptera punctata</name>
    <name type="common">Pacific beetle cockroach</name>
    <dbReference type="NCBI Taxonomy" id="6984"/>
    <lineage>
        <taxon>Eukaryota</taxon>
        <taxon>Metazoa</taxon>
        <taxon>Ecdysozoa</taxon>
        <taxon>Arthropoda</taxon>
        <taxon>Hexapoda</taxon>
        <taxon>Insecta</taxon>
        <taxon>Pterygota</taxon>
        <taxon>Neoptera</taxon>
        <taxon>Polyneoptera</taxon>
        <taxon>Dictyoptera</taxon>
        <taxon>Blattodea</taxon>
        <taxon>Blaberoidea</taxon>
        <taxon>Blaberidae</taxon>
        <taxon>Diplopterinae</taxon>
        <taxon>Diploptera</taxon>
    </lineage>
</organism>
<proteinExistence type="predicted"/>
<keyword evidence="2" id="KW-1185">Reference proteome</keyword>
<feature type="non-terminal residue" evidence="1">
    <location>
        <position position="55"/>
    </location>
</feature>
<reference evidence="1" key="2">
    <citation type="submission" date="2023-05" db="EMBL/GenBank/DDBJ databases">
        <authorList>
            <person name="Fouks B."/>
        </authorList>
    </citation>
    <scope>NUCLEOTIDE SEQUENCE</scope>
    <source>
        <strain evidence="1">Stay&amp;Tobe</strain>
        <tissue evidence="1">Testes</tissue>
    </source>
</reference>
<protein>
    <submittedName>
        <fullName evidence="1">Uncharacterized protein</fullName>
    </submittedName>
</protein>
<feature type="non-terminal residue" evidence="1">
    <location>
        <position position="1"/>
    </location>
</feature>
<dbReference type="EMBL" id="JASPKZ010005319">
    <property type="protein sequence ID" value="KAJ9588675.1"/>
    <property type="molecule type" value="Genomic_DNA"/>
</dbReference>
<evidence type="ECO:0000313" key="2">
    <source>
        <dbReference type="Proteomes" id="UP001233999"/>
    </source>
</evidence>